<dbReference type="RefSeq" id="WP_117315216.1">
    <property type="nucleotide sequence ID" value="NZ_CP031769.1"/>
</dbReference>
<feature type="transmembrane region" description="Helical" evidence="1">
    <location>
        <begin position="330"/>
        <end position="351"/>
    </location>
</feature>
<organism evidence="2 3">
    <name type="scientific">Salinimonas sediminis</name>
    <dbReference type="NCBI Taxonomy" id="2303538"/>
    <lineage>
        <taxon>Bacteria</taxon>
        <taxon>Pseudomonadati</taxon>
        <taxon>Pseudomonadota</taxon>
        <taxon>Gammaproteobacteria</taxon>
        <taxon>Alteromonadales</taxon>
        <taxon>Alteromonadaceae</taxon>
        <taxon>Alteromonas/Salinimonas group</taxon>
        <taxon>Salinimonas</taxon>
    </lineage>
</organism>
<keyword evidence="3" id="KW-1185">Reference proteome</keyword>
<dbReference type="PANTHER" id="PTHR34219:SF3">
    <property type="entry name" value="BLL7967 PROTEIN"/>
    <property type="match status" value="1"/>
</dbReference>
<keyword evidence="1" id="KW-0812">Transmembrane</keyword>
<proteinExistence type="predicted"/>
<dbReference type="OrthoDB" id="9776609at2"/>
<sequence length="500" mass="55673">MKLFTRQPALNAHSWLGVFLGVFLYLLCLSGTLVVFNQEFERWEQPNIEEFERVSPEAIDTAMARFLAKHPEETEHYHVVLPGSGIPRLVVENDHNAWFADAQGNLLEQERFPWSKMLVKLHYYLHLPMTWGLIFVSAMGAVICALVVSGIFAHKRLVKDAFKLRRGGTVQPGRIDLHNRFGIWAAPFHLIIGITGTYFGIAGVILTLVAQIDYNGDRQAVMDKVFTPEPQLEQTVSTPQIGTALANFEQMNTGHVPLFITVHDVGTPAQFIELYGQMPGKMAYSENYRFDSSGAFLATAGYADGYWGKQLIYSMYRLHFGDFAGLPVKILYFVLGIMLTALCVTGVDIWLAKQANPPRLRRCWAAVVWGSISAIALSALASLWSDVSMYYSFWWLMVAEVAASIVTPYLQPARWQLISGFSSLLLVVAHLMAFTGSALNGAALAINMLLVAYALWTFWRFYQHQKVPEFAAPAAARAGSPAAPRHCDAVVSQNASQAQD</sequence>
<reference evidence="2 3" key="1">
    <citation type="submission" date="2018-08" db="EMBL/GenBank/DDBJ databases">
        <title>Salinimonas sediminis sp. nov., a piezophilic bacterium isolated from a deep-sea sediment sample from the New Britain Trench.</title>
        <authorList>
            <person name="Cao J."/>
        </authorList>
    </citation>
    <scope>NUCLEOTIDE SEQUENCE [LARGE SCALE GENOMIC DNA]</scope>
    <source>
        <strain evidence="2 3">N102</strain>
    </source>
</reference>
<protein>
    <submittedName>
        <fullName evidence="2">PepSY domain-containing protein</fullName>
    </submittedName>
</protein>
<dbReference type="AlphaFoldDB" id="A0A346NI65"/>
<name>A0A346NI65_9ALTE</name>
<dbReference type="Proteomes" id="UP000262073">
    <property type="component" value="Chromosome"/>
</dbReference>
<feature type="transmembrane region" description="Helical" evidence="1">
    <location>
        <begin position="363"/>
        <end position="384"/>
    </location>
</feature>
<keyword evidence="1" id="KW-0472">Membrane</keyword>
<dbReference type="PANTHER" id="PTHR34219">
    <property type="entry name" value="IRON-REGULATED INNER MEMBRANE PROTEIN-RELATED"/>
    <property type="match status" value="1"/>
</dbReference>
<feature type="transmembrane region" description="Helical" evidence="1">
    <location>
        <begin position="131"/>
        <end position="153"/>
    </location>
</feature>
<feature type="transmembrane region" description="Helical" evidence="1">
    <location>
        <begin position="390"/>
        <end position="410"/>
    </location>
</feature>
<evidence type="ECO:0000313" key="2">
    <source>
        <dbReference type="EMBL" id="AXR05222.1"/>
    </source>
</evidence>
<gene>
    <name evidence="2" type="ORF">D0Y50_01840</name>
</gene>
<keyword evidence="1" id="KW-1133">Transmembrane helix</keyword>
<feature type="transmembrane region" description="Helical" evidence="1">
    <location>
        <begin position="441"/>
        <end position="459"/>
    </location>
</feature>
<feature type="transmembrane region" description="Helical" evidence="1">
    <location>
        <begin position="12"/>
        <end position="36"/>
    </location>
</feature>
<dbReference type="InterPro" id="IPR005625">
    <property type="entry name" value="PepSY-ass_TM"/>
</dbReference>
<dbReference type="Pfam" id="PF03929">
    <property type="entry name" value="PepSY_TM"/>
    <property type="match status" value="1"/>
</dbReference>
<dbReference type="EMBL" id="CP031769">
    <property type="protein sequence ID" value="AXR05222.1"/>
    <property type="molecule type" value="Genomic_DNA"/>
</dbReference>
<evidence type="ECO:0000313" key="3">
    <source>
        <dbReference type="Proteomes" id="UP000262073"/>
    </source>
</evidence>
<feature type="transmembrane region" description="Helical" evidence="1">
    <location>
        <begin position="188"/>
        <end position="212"/>
    </location>
</feature>
<accession>A0A346NI65</accession>
<dbReference type="KEGG" id="salm:D0Y50_01840"/>
<evidence type="ECO:0000256" key="1">
    <source>
        <dbReference type="SAM" id="Phobius"/>
    </source>
</evidence>